<protein>
    <submittedName>
        <fullName evidence="2">Uncharacterized protein</fullName>
    </submittedName>
</protein>
<evidence type="ECO:0000256" key="1">
    <source>
        <dbReference type="SAM" id="MobiDB-lite"/>
    </source>
</evidence>
<dbReference type="EMBL" id="ML143439">
    <property type="protein sequence ID" value="TBU26899.1"/>
    <property type="molecule type" value="Genomic_DNA"/>
</dbReference>
<evidence type="ECO:0000313" key="2">
    <source>
        <dbReference type="EMBL" id="TBU26899.1"/>
    </source>
</evidence>
<dbReference type="Proteomes" id="UP000292957">
    <property type="component" value="Unassembled WGS sequence"/>
</dbReference>
<organism evidence="2">
    <name type="scientific">Dichomitus squalens</name>
    <dbReference type="NCBI Taxonomy" id="114155"/>
    <lineage>
        <taxon>Eukaryota</taxon>
        <taxon>Fungi</taxon>
        <taxon>Dikarya</taxon>
        <taxon>Basidiomycota</taxon>
        <taxon>Agaricomycotina</taxon>
        <taxon>Agaricomycetes</taxon>
        <taxon>Polyporales</taxon>
        <taxon>Polyporaceae</taxon>
        <taxon>Dichomitus</taxon>
    </lineage>
</organism>
<feature type="region of interest" description="Disordered" evidence="1">
    <location>
        <begin position="1"/>
        <end position="22"/>
    </location>
</feature>
<accession>A0A4Q9MHN6</accession>
<sequence>MRNGYEIDPQAPRGDFTGHMRTDRPHHWADQVVPVEFARDELGVDTFEHCVARDIREEIENARTESFLRISATMGPLETSRDEEMRQE</sequence>
<name>A0A4Q9MHN6_9APHY</name>
<gene>
    <name evidence="2" type="ORF">BD311DRAFT_761502</name>
</gene>
<dbReference type="AlphaFoldDB" id="A0A4Q9MHN6"/>
<reference evidence="2" key="1">
    <citation type="submission" date="2019-01" db="EMBL/GenBank/DDBJ databases">
        <title>Draft genome sequences of three monokaryotic isolates of the white-rot basidiomycete fungus Dichomitus squalens.</title>
        <authorList>
            <consortium name="DOE Joint Genome Institute"/>
            <person name="Lopez S.C."/>
            <person name="Andreopoulos B."/>
            <person name="Pangilinan J."/>
            <person name="Lipzen A."/>
            <person name="Riley R."/>
            <person name="Ahrendt S."/>
            <person name="Ng V."/>
            <person name="Barry K."/>
            <person name="Daum C."/>
            <person name="Grigoriev I.V."/>
            <person name="Hilden K.S."/>
            <person name="Makela M.R."/>
            <person name="de Vries R.P."/>
        </authorList>
    </citation>
    <scope>NUCLEOTIDE SEQUENCE [LARGE SCALE GENOMIC DNA]</scope>
    <source>
        <strain evidence="2">OM18370.1</strain>
    </source>
</reference>
<proteinExistence type="predicted"/>